<dbReference type="InParanoid" id="A0A2V0NWB0"/>
<evidence type="ECO:0000313" key="4">
    <source>
        <dbReference type="Proteomes" id="UP000247498"/>
    </source>
</evidence>
<gene>
    <name evidence="3" type="ORF">Rsub_02104</name>
</gene>
<keyword evidence="4" id="KW-1185">Reference proteome</keyword>
<keyword evidence="2" id="KW-0732">Signal</keyword>
<reference evidence="3 4" key="1">
    <citation type="journal article" date="2018" name="Sci. Rep.">
        <title>Raphidocelis subcapitata (=Pseudokirchneriella subcapitata) provides an insight into genome evolution and environmental adaptations in the Sphaeropleales.</title>
        <authorList>
            <person name="Suzuki S."/>
            <person name="Yamaguchi H."/>
            <person name="Nakajima N."/>
            <person name="Kawachi M."/>
        </authorList>
    </citation>
    <scope>NUCLEOTIDE SEQUENCE [LARGE SCALE GENOMIC DNA]</scope>
    <source>
        <strain evidence="3 4">NIES-35</strain>
    </source>
</reference>
<comment type="caution">
    <text evidence="3">The sequence shown here is derived from an EMBL/GenBank/DDBJ whole genome shotgun (WGS) entry which is preliminary data.</text>
</comment>
<dbReference type="Proteomes" id="UP000247498">
    <property type="component" value="Unassembled WGS sequence"/>
</dbReference>
<feature type="region of interest" description="Disordered" evidence="1">
    <location>
        <begin position="34"/>
        <end position="175"/>
    </location>
</feature>
<protein>
    <submittedName>
        <fullName evidence="3">Uncharacterized protein</fullName>
    </submittedName>
</protein>
<name>A0A2V0NWB0_9CHLO</name>
<organism evidence="3 4">
    <name type="scientific">Raphidocelis subcapitata</name>
    <dbReference type="NCBI Taxonomy" id="307507"/>
    <lineage>
        <taxon>Eukaryota</taxon>
        <taxon>Viridiplantae</taxon>
        <taxon>Chlorophyta</taxon>
        <taxon>core chlorophytes</taxon>
        <taxon>Chlorophyceae</taxon>
        <taxon>CS clade</taxon>
        <taxon>Sphaeropleales</taxon>
        <taxon>Selenastraceae</taxon>
        <taxon>Raphidocelis</taxon>
    </lineage>
</organism>
<feature type="compositionally biased region" description="Low complexity" evidence="1">
    <location>
        <begin position="67"/>
        <end position="87"/>
    </location>
</feature>
<feature type="chain" id="PRO_5015967113" evidence="2">
    <location>
        <begin position="25"/>
        <end position="175"/>
    </location>
</feature>
<feature type="signal peptide" evidence="2">
    <location>
        <begin position="1"/>
        <end position="24"/>
    </location>
</feature>
<evidence type="ECO:0000313" key="3">
    <source>
        <dbReference type="EMBL" id="GBF89227.1"/>
    </source>
</evidence>
<evidence type="ECO:0000256" key="2">
    <source>
        <dbReference type="SAM" id="SignalP"/>
    </source>
</evidence>
<dbReference type="EMBL" id="BDRX01000009">
    <property type="protein sequence ID" value="GBF89227.1"/>
    <property type="molecule type" value="Genomic_DNA"/>
</dbReference>
<feature type="compositionally biased region" description="Basic and acidic residues" evidence="1">
    <location>
        <begin position="88"/>
        <end position="146"/>
    </location>
</feature>
<proteinExistence type="predicted"/>
<evidence type="ECO:0000256" key="1">
    <source>
        <dbReference type="SAM" id="MobiDB-lite"/>
    </source>
</evidence>
<sequence length="175" mass="16974">MAVRRFAAGASALAVAALVLLAVAGPQQAPAPRRMLRAEQAAPAAAPVSTQTTARGPPTVGGPVGNATAPAGNATAPAATAAAAPKDAAPKDAAPKDAAPKDAAPKDAAPKDAAPKDAAPKDAAPKDAAPKGAAPKDAKAKDEPKKTAYVTIGQYGAISEWDSPPGGGDKDAKKP</sequence>
<dbReference type="AlphaFoldDB" id="A0A2V0NWB0"/>
<accession>A0A2V0NWB0</accession>